<dbReference type="HAMAP" id="MF_01891">
    <property type="entry name" value="FhlC"/>
    <property type="match status" value="1"/>
</dbReference>
<dbReference type="AlphaFoldDB" id="A0A106NVH1"/>
<feature type="binding site" evidence="9">
    <location>
        <position position="157"/>
    </location>
    <ligand>
        <name>Zn(2+)</name>
        <dbReference type="ChEBI" id="CHEBI:29105"/>
    </ligand>
</feature>
<comment type="similarity">
    <text evidence="9">Belongs to the FlhC family.</text>
</comment>
<comment type="subunit">
    <text evidence="9">Heterohexamer composed of two FlhC and four FlhD subunits. Each FlhC binds a FlhD dimer, forming a heterotrimer, and a hexamer assembles by dimerization of two heterotrimers.</text>
</comment>
<dbReference type="GO" id="GO:0008270">
    <property type="term" value="F:zinc ion binding"/>
    <property type="evidence" value="ECO:0007669"/>
    <property type="project" value="UniProtKB-UniRule"/>
</dbReference>
<protein>
    <recommendedName>
        <fullName evidence="9">Flagellar transcriptional regulator FlhC</fullName>
    </recommendedName>
</protein>
<dbReference type="GO" id="GO:1902208">
    <property type="term" value="P:regulation of bacterial-type flagellum assembly"/>
    <property type="evidence" value="ECO:0007669"/>
    <property type="project" value="UniProtKB-UniRule"/>
</dbReference>
<accession>A0A106NVH1</accession>
<comment type="function">
    <text evidence="9">Functions in complex with FlhD as a master transcriptional regulator that regulates transcription of several flagellar and non-flagellar operons by binding to their promoter region. Activates expression of class 2 flagellar genes, including fliA, which is a flagellum-specific sigma factor that turns on the class 3 genes. Also regulates genes whose products function in a variety of physiological pathways.</text>
</comment>
<comment type="cofactor">
    <cofactor evidence="9">
        <name>Zn(2+)</name>
        <dbReference type="ChEBI" id="CHEBI:29105"/>
    </cofactor>
    <text evidence="9">Binds 1 zinc ion per subunit.</text>
</comment>
<keyword evidence="10" id="KW-0282">Flagellum</keyword>
<keyword evidence="4 9" id="KW-0862">Zinc</keyword>
<keyword evidence="7 9" id="KW-0010">Activator</keyword>
<evidence type="ECO:0000256" key="4">
    <source>
        <dbReference type="ARBA" id="ARBA00022833"/>
    </source>
</evidence>
<evidence type="ECO:0000256" key="5">
    <source>
        <dbReference type="ARBA" id="ARBA00023015"/>
    </source>
</evidence>
<dbReference type="Pfam" id="PF05280">
    <property type="entry name" value="FlhC"/>
    <property type="match status" value="1"/>
</dbReference>
<dbReference type="SUPFAM" id="SSF160930">
    <property type="entry name" value="FlhC-like"/>
    <property type="match status" value="1"/>
</dbReference>
<sequence length="175" mass="19850">MSNPSLIAYAREVSRAVDLIELGARMQLLESELTLSRERLTRLYREVRGVSPPKGMLPSSADWYMTWRGNIHASLFYNTYLFLKDEACCSHLDALTKGYRLYREHCAHAGMDVELDLTRAWTLVRFFNGGMLRMTQCGRCGGKFVAHKYDLHGRGACVICQPPARAGKMTKSAMH</sequence>
<dbReference type="STRING" id="1503054.WT74_04200"/>
<keyword evidence="5 9" id="KW-0805">Transcription regulation</keyword>
<keyword evidence="6 9" id="KW-0238">DNA-binding</keyword>
<organism evidence="10">
    <name type="scientific">Burkholderia stagnalis</name>
    <dbReference type="NCBI Taxonomy" id="1503054"/>
    <lineage>
        <taxon>Bacteria</taxon>
        <taxon>Pseudomonadati</taxon>
        <taxon>Pseudomonadota</taxon>
        <taxon>Betaproteobacteria</taxon>
        <taxon>Burkholderiales</taxon>
        <taxon>Burkholderiaceae</taxon>
        <taxon>Burkholderia</taxon>
        <taxon>Burkholderia cepacia complex</taxon>
    </lineage>
</organism>
<evidence type="ECO:0000256" key="8">
    <source>
        <dbReference type="ARBA" id="ARBA00023163"/>
    </source>
</evidence>
<evidence type="ECO:0000256" key="1">
    <source>
        <dbReference type="ARBA" id="ARBA00022490"/>
    </source>
</evidence>
<reference evidence="10 11" key="1">
    <citation type="submission" date="2015-11" db="EMBL/GenBank/DDBJ databases">
        <title>Expanding the genomic diversity of Burkholderia species for the development of highly accurate diagnostics.</title>
        <authorList>
            <person name="Sahl J."/>
            <person name="Keim P."/>
            <person name="Wagner D."/>
        </authorList>
    </citation>
    <scope>NUCLEOTIDE SEQUENCE [LARGE SCALE GENOMIC DNA]</scope>
    <source>
        <strain evidence="10 11">MSMB1960WGS</strain>
    </source>
</reference>
<evidence type="ECO:0000256" key="3">
    <source>
        <dbReference type="ARBA" id="ARBA00022795"/>
    </source>
</evidence>
<keyword evidence="10" id="KW-0969">Cilium</keyword>
<name>A0A106NVH1_9BURK</name>
<keyword evidence="8 9" id="KW-0804">Transcription</keyword>
<evidence type="ECO:0000313" key="11">
    <source>
        <dbReference type="Proteomes" id="UP000068603"/>
    </source>
</evidence>
<dbReference type="EMBL" id="LPHB01000071">
    <property type="protein sequence ID" value="KWA55899.1"/>
    <property type="molecule type" value="Genomic_DNA"/>
</dbReference>
<evidence type="ECO:0000256" key="6">
    <source>
        <dbReference type="ARBA" id="ARBA00023125"/>
    </source>
</evidence>
<evidence type="ECO:0000256" key="7">
    <source>
        <dbReference type="ARBA" id="ARBA00023159"/>
    </source>
</evidence>
<keyword evidence="2 9" id="KW-0479">Metal-binding</keyword>
<dbReference type="RefSeq" id="WP_060149170.1">
    <property type="nucleotide sequence ID" value="NZ_LPGD01000045.1"/>
</dbReference>
<keyword evidence="10" id="KW-0966">Cell projection</keyword>
<dbReference type="Proteomes" id="UP000068603">
    <property type="component" value="Unassembled WGS sequence"/>
</dbReference>
<dbReference type="InterPro" id="IPR007944">
    <property type="entry name" value="FlhC"/>
</dbReference>
<comment type="subcellular location">
    <subcellularLocation>
        <location evidence="9">Cytoplasm</location>
    </subcellularLocation>
</comment>
<evidence type="ECO:0000256" key="9">
    <source>
        <dbReference type="HAMAP-Rule" id="MF_01891"/>
    </source>
</evidence>
<dbReference type="GO" id="GO:0003677">
    <property type="term" value="F:DNA binding"/>
    <property type="evidence" value="ECO:0007669"/>
    <property type="project" value="UniProtKB-UniRule"/>
</dbReference>
<dbReference type="GO" id="GO:0005737">
    <property type="term" value="C:cytoplasm"/>
    <property type="evidence" value="ECO:0007669"/>
    <property type="project" value="UniProtKB-SubCell"/>
</dbReference>
<dbReference type="PIRSF" id="PIRSF003159">
    <property type="entry name" value="FlhC"/>
    <property type="match status" value="1"/>
</dbReference>
<dbReference type="NCBIfam" id="NF009365">
    <property type="entry name" value="PRK12722.1"/>
    <property type="match status" value="1"/>
</dbReference>
<keyword evidence="1 9" id="KW-0963">Cytoplasm</keyword>
<feature type="binding site" evidence="9">
    <location>
        <position position="137"/>
    </location>
    <ligand>
        <name>Zn(2+)</name>
        <dbReference type="ChEBI" id="CHEBI:29105"/>
    </ligand>
</feature>
<keyword evidence="3 9" id="KW-1005">Bacterial flagellum biogenesis</keyword>
<evidence type="ECO:0000256" key="2">
    <source>
        <dbReference type="ARBA" id="ARBA00022723"/>
    </source>
</evidence>
<evidence type="ECO:0000313" key="10">
    <source>
        <dbReference type="EMBL" id="KWA55899.1"/>
    </source>
</evidence>
<proteinExistence type="inferred from homology"/>
<dbReference type="GO" id="GO:0045893">
    <property type="term" value="P:positive regulation of DNA-templated transcription"/>
    <property type="evidence" value="ECO:0007669"/>
    <property type="project" value="InterPro"/>
</dbReference>
<comment type="caution">
    <text evidence="10">The sequence shown here is derived from an EMBL/GenBank/DDBJ whole genome shotgun (WGS) entry which is preliminary data.</text>
</comment>
<dbReference type="GO" id="GO:0044781">
    <property type="term" value="P:bacterial-type flagellum organization"/>
    <property type="evidence" value="ECO:0007669"/>
    <property type="project" value="UniProtKB-KW"/>
</dbReference>
<feature type="binding site" evidence="9">
    <location>
        <position position="140"/>
    </location>
    <ligand>
        <name>Zn(2+)</name>
        <dbReference type="ChEBI" id="CHEBI:29105"/>
    </ligand>
</feature>
<feature type="binding site" evidence="9">
    <location>
        <position position="160"/>
    </location>
    <ligand>
        <name>Zn(2+)</name>
        <dbReference type="ChEBI" id="CHEBI:29105"/>
    </ligand>
</feature>
<gene>
    <name evidence="9" type="primary">flhC</name>
    <name evidence="10" type="ORF">WT44_26510</name>
</gene>